<dbReference type="Proteomes" id="UP000297299">
    <property type="component" value="Unassembled WGS sequence"/>
</dbReference>
<dbReference type="EMBL" id="PHWZ01000214">
    <property type="protein sequence ID" value="TEY57552.1"/>
    <property type="molecule type" value="Genomic_DNA"/>
</dbReference>
<evidence type="ECO:0000256" key="1">
    <source>
        <dbReference type="SAM" id="MobiDB-lite"/>
    </source>
</evidence>
<name>A0A4Y8D127_9HELO</name>
<proteinExistence type="predicted"/>
<reference evidence="2 3" key="1">
    <citation type="submission" date="2017-11" db="EMBL/GenBank/DDBJ databases">
        <title>Comparative genomics of Botrytis spp.</title>
        <authorList>
            <person name="Valero-Jimenez C.A."/>
            <person name="Tapia P."/>
            <person name="Veloso J."/>
            <person name="Silva-Moreno E."/>
            <person name="Staats M."/>
            <person name="Valdes J.H."/>
            <person name="Van Kan J.A.L."/>
        </authorList>
    </citation>
    <scope>NUCLEOTIDE SEQUENCE [LARGE SCALE GENOMIC DNA]</scope>
    <source>
        <strain evidence="2 3">MUCL2830</strain>
    </source>
</reference>
<comment type="caution">
    <text evidence="2">The sequence shown here is derived from an EMBL/GenBank/DDBJ whole genome shotgun (WGS) entry which is preliminary data.</text>
</comment>
<accession>A0A4Y8D127</accession>
<feature type="compositionally biased region" description="Polar residues" evidence="1">
    <location>
        <begin position="49"/>
        <end position="69"/>
    </location>
</feature>
<sequence>MSLQAFERDIEVDDWTTSVPPTSEPRRNTVENAVGSQIEIPPHQHYNHDTFQNSTTSGNNDLTSATSSSPYPPHNNVHFTSLLRPEQRLPTPDHISSFMSTLPLLQHTTLSTTCPENLQSNIFQHDTTRDFQYASFNPLPNHPSFSINQENAHHSNSSTISPNNYSAKLCVRSNHEIADELFSLLRTKLTEGENVSVEYKPLFVRDSVLFFYRRYALGPLETLEFRLSIFKSIRDILLNIRIEGREEKSSCILEVVDEAYYEAGWRLHNPVEIGLSNNGYDLGHDAHVPSEAQTMTYGQFYSDPSPSLS</sequence>
<protein>
    <submittedName>
        <fullName evidence="2">Uncharacterized protein</fullName>
    </submittedName>
</protein>
<keyword evidence="3" id="KW-1185">Reference proteome</keyword>
<dbReference type="AlphaFoldDB" id="A0A4Y8D127"/>
<evidence type="ECO:0000313" key="3">
    <source>
        <dbReference type="Proteomes" id="UP000297299"/>
    </source>
</evidence>
<feature type="region of interest" description="Disordered" evidence="1">
    <location>
        <begin position="43"/>
        <end position="78"/>
    </location>
</feature>
<gene>
    <name evidence="2" type="ORF">BOTCAL_0214g00150</name>
</gene>
<dbReference type="OrthoDB" id="3437960at2759"/>
<organism evidence="2 3">
    <name type="scientific">Botryotinia calthae</name>
    <dbReference type="NCBI Taxonomy" id="38488"/>
    <lineage>
        <taxon>Eukaryota</taxon>
        <taxon>Fungi</taxon>
        <taxon>Dikarya</taxon>
        <taxon>Ascomycota</taxon>
        <taxon>Pezizomycotina</taxon>
        <taxon>Leotiomycetes</taxon>
        <taxon>Helotiales</taxon>
        <taxon>Sclerotiniaceae</taxon>
        <taxon>Botryotinia</taxon>
    </lineage>
</organism>
<evidence type="ECO:0000313" key="2">
    <source>
        <dbReference type="EMBL" id="TEY57552.1"/>
    </source>
</evidence>
<feature type="region of interest" description="Disordered" evidence="1">
    <location>
        <begin position="1"/>
        <end position="29"/>
    </location>
</feature>